<dbReference type="RefSeq" id="WP_200502030.1">
    <property type="nucleotide sequence ID" value="NZ_JAEDAJ010000003.1"/>
</dbReference>
<evidence type="ECO:0000313" key="6">
    <source>
        <dbReference type="EMBL" id="MBK0331425.1"/>
    </source>
</evidence>
<dbReference type="Proteomes" id="UP000612352">
    <property type="component" value="Unassembled WGS sequence"/>
</dbReference>
<keyword evidence="3" id="KW-0238">DNA-binding</keyword>
<name>A0ABS1B9X4_9MICO</name>
<evidence type="ECO:0000313" key="7">
    <source>
        <dbReference type="Proteomes" id="UP000612352"/>
    </source>
</evidence>
<protein>
    <submittedName>
        <fullName evidence="6">Sugar-binding transcriptional regulator</fullName>
    </submittedName>
</protein>
<dbReference type="Gene3D" id="1.10.10.10">
    <property type="entry name" value="Winged helix-like DNA-binding domain superfamily/Winged helix DNA-binding domain"/>
    <property type="match status" value="1"/>
</dbReference>
<dbReference type="InterPro" id="IPR036388">
    <property type="entry name" value="WH-like_DNA-bd_sf"/>
</dbReference>
<reference evidence="6 7" key="1">
    <citation type="submission" date="2020-12" db="EMBL/GenBank/DDBJ databases">
        <title>Brachybacterium sp. MASK1Z-5, whole genome shotgun sequence.</title>
        <authorList>
            <person name="Tuo L."/>
        </authorList>
    </citation>
    <scope>NUCLEOTIDE SEQUENCE [LARGE SCALE GENOMIC DNA]</scope>
    <source>
        <strain evidence="6 7">MASK1Z-5</strain>
    </source>
</reference>
<evidence type="ECO:0000256" key="1">
    <source>
        <dbReference type="ARBA" id="ARBA00010466"/>
    </source>
</evidence>
<comment type="caution">
    <text evidence="6">The sequence shown here is derived from an EMBL/GenBank/DDBJ whole genome shotgun (WGS) entry which is preliminary data.</text>
</comment>
<keyword evidence="7" id="KW-1185">Reference proteome</keyword>
<dbReference type="InterPro" id="IPR007324">
    <property type="entry name" value="Sugar-bd_dom_put"/>
</dbReference>
<dbReference type="InterPro" id="IPR037171">
    <property type="entry name" value="NagB/RpiA_transferase-like"/>
</dbReference>
<keyword evidence="4" id="KW-0804">Transcription</keyword>
<gene>
    <name evidence="6" type="ORF">I8D64_08425</name>
</gene>
<evidence type="ECO:0000256" key="3">
    <source>
        <dbReference type="ARBA" id="ARBA00023125"/>
    </source>
</evidence>
<dbReference type="InterPro" id="IPR051054">
    <property type="entry name" value="SorC_transcr_regulators"/>
</dbReference>
<evidence type="ECO:0000259" key="5">
    <source>
        <dbReference type="Pfam" id="PF04198"/>
    </source>
</evidence>
<dbReference type="Pfam" id="PF04198">
    <property type="entry name" value="Sugar-bind"/>
    <property type="match status" value="1"/>
</dbReference>
<dbReference type="SUPFAM" id="SSF100950">
    <property type="entry name" value="NagB/RpiA/CoA transferase-like"/>
    <property type="match status" value="1"/>
</dbReference>
<dbReference type="PANTHER" id="PTHR34294">
    <property type="entry name" value="TRANSCRIPTIONAL REGULATOR-RELATED"/>
    <property type="match status" value="1"/>
</dbReference>
<dbReference type="EMBL" id="JAEDAJ010000003">
    <property type="protein sequence ID" value="MBK0331425.1"/>
    <property type="molecule type" value="Genomic_DNA"/>
</dbReference>
<accession>A0ABS1B9X4</accession>
<dbReference type="Gene3D" id="3.40.50.1360">
    <property type="match status" value="1"/>
</dbReference>
<proteinExistence type="inferred from homology"/>
<comment type="similarity">
    <text evidence="1">Belongs to the SorC transcriptional regulatory family.</text>
</comment>
<organism evidence="6 7">
    <name type="scientific">Brachybacterium halotolerans</name>
    <dbReference type="NCBI Taxonomy" id="2795215"/>
    <lineage>
        <taxon>Bacteria</taxon>
        <taxon>Bacillati</taxon>
        <taxon>Actinomycetota</taxon>
        <taxon>Actinomycetes</taxon>
        <taxon>Micrococcales</taxon>
        <taxon>Dermabacteraceae</taxon>
        <taxon>Brachybacterium</taxon>
    </lineage>
</organism>
<keyword evidence="2" id="KW-0805">Transcription regulation</keyword>
<dbReference type="PANTHER" id="PTHR34294:SF1">
    <property type="entry name" value="TRANSCRIPTIONAL REGULATOR LSRR"/>
    <property type="match status" value="1"/>
</dbReference>
<feature type="domain" description="Sugar-binding" evidence="5">
    <location>
        <begin position="67"/>
        <end position="315"/>
    </location>
</feature>
<evidence type="ECO:0000256" key="2">
    <source>
        <dbReference type="ARBA" id="ARBA00023015"/>
    </source>
</evidence>
<sequence length="318" mass="34218">MLSPSQRDRLADAAELYWGRDLKVEAVGRELGVSRSTVSRMLAQARAEGVVEFLIHRDPDSPAIRRQELEDRFGIQAVIADVPADASDAARRLAVGREAAGLLLGLVQPDSTLAVTWGSTIEAVSSQLTHRRVRGLHVVQMHGSGNVASLGKNYGTVILDRFGGAFGADVHLFPVPAIFDSAQTRRLMWQEGSIRRTLAMRAGAQILLTSVGVPDTDHPSRLYESGFLTAGDVEELARERTVGNLASIFFRADGSTDGIAVNDRSTGMPFDEVRRIPVRLFVAAEAGKTEALRAALTAGLVTHLVVDSTTARELVAGE</sequence>
<evidence type="ECO:0000256" key="4">
    <source>
        <dbReference type="ARBA" id="ARBA00023163"/>
    </source>
</evidence>